<evidence type="ECO:0000313" key="1">
    <source>
        <dbReference type="EMBL" id="HCW66317.1"/>
    </source>
</evidence>
<dbReference type="EMBL" id="DPOP01000035">
    <property type="protein sequence ID" value="HCW66317.1"/>
    <property type="molecule type" value="Genomic_DNA"/>
</dbReference>
<sequence>MSRAKSQEDRHLSRFCDAANQQIIAFGGWDVLINPGRAEVNGLKRKQFVLEIALCDALPRYMAAHERIFHKNNGAPKRHV</sequence>
<name>A0A3D5N4H9_9PROT</name>
<evidence type="ECO:0000313" key="2">
    <source>
        <dbReference type="Proteomes" id="UP000264179"/>
    </source>
</evidence>
<accession>A0A3D5N4H9</accession>
<organism evidence="1 2">
    <name type="scientific">Thalassospira lucentensis</name>
    <dbReference type="NCBI Taxonomy" id="168935"/>
    <lineage>
        <taxon>Bacteria</taxon>
        <taxon>Pseudomonadati</taxon>
        <taxon>Pseudomonadota</taxon>
        <taxon>Alphaproteobacteria</taxon>
        <taxon>Rhodospirillales</taxon>
        <taxon>Thalassospiraceae</taxon>
        <taxon>Thalassospira</taxon>
    </lineage>
</organism>
<reference evidence="1 2" key="1">
    <citation type="journal article" date="2018" name="Nat. Biotechnol.">
        <title>A standardized bacterial taxonomy based on genome phylogeny substantially revises the tree of life.</title>
        <authorList>
            <person name="Parks D.H."/>
            <person name="Chuvochina M."/>
            <person name="Waite D.W."/>
            <person name="Rinke C."/>
            <person name="Skarshewski A."/>
            <person name="Chaumeil P.A."/>
            <person name="Hugenholtz P."/>
        </authorList>
    </citation>
    <scope>NUCLEOTIDE SEQUENCE [LARGE SCALE GENOMIC DNA]</scope>
    <source>
        <strain evidence="1">UBA9881</strain>
    </source>
</reference>
<dbReference type="AlphaFoldDB" id="A0A3D5N4H9"/>
<comment type="caution">
    <text evidence="1">The sequence shown here is derived from an EMBL/GenBank/DDBJ whole genome shotgun (WGS) entry which is preliminary data.</text>
</comment>
<proteinExistence type="predicted"/>
<gene>
    <name evidence="1" type="ORF">DHR80_03705</name>
</gene>
<protein>
    <submittedName>
        <fullName evidence="1">Uncharacterized protein</fullName>
    </submittedName>
</protein>
<dbReference type="Proteomes" id="UP000264179">
    <property type="component" value="Unassembled WGS sequence"/>
</dbReference>